<evidence type="ECO:0000256" key="1">
    <source>
        <dbReference type="SAM" id="Coils"/>
    </source>
</evidence>
<dbReference type="Proteomes" id="UP000001205">
    <property type="component" value="Plasmid lpG29"/>
</dbReference>
<dbReference type="EMBL" id="CP019367">
    <property type="protein sequence ID" value="ASJ27716.1"/>
    <property type="molecule type" value="Genomic_DNA"/>
</dbReference>
<evidence type="ECO:0000313" key="2">
    <source>
        <dbReference type="EMBL" id="ASJ27716.1"/>
    </source>
</evidence>
<name>A0ABF7R033_BORT9</name>
<sequence length="205" mass="24322">MIKVREIKLYKVGEVVKILNEKFQYQTNSQILCRKAAMLNAYVIYNDIRYIPEDIICDLTTNIRKREIKTEIQTIIEKKLENIKENIKIYDKKHNISPITAINRIKSQNTNTSTIVKAVIQLKEEMQKIREQTQEEIQNIKEQTQKELKDKNQEIIKLKEEIKNMKEQTQETIQINLLKEVQATLNHLVYKESKNNHCIKGKKNI</sequence>
<dbReference type="RefSeq" id="WP_088895189.1">
    <property type="nucleotide sequence ID" value="NZ_CP019367.1"/>
</dbReference>
<dbReference type="AlphaFoldDB" id="A0ABF7R033"/>
<keyword evidence="3" id="KW-1185">Reference proteome</keyword>
<accession>A0ABF7R033</accession>
<geneLocation type="plasmid" evidence="2 3">
    <name>lpG29</name>
</geneLocation>
<feature type="coiled-coil region" evidence="1">
    <location>
        <begin position="115"/>
        <end position="175"/>
    </location>
</feature>
<evidence type="ECO:0000313" key="3">
    <source>
        <dbReference type="Proteomes" id="UP000001205"/>
    </source>
</evidence>
<dbReference type="KEGG" id="btu:BT0_G06"/>
<keyword evidence="2" id="KW-0614">Plasmid</keyword>
<proteinExistence type="predicted"/>
<gene>
    <name evidence="2" type="ORF">BT0_G06</name>
</gene>
<organism evidence="2 3">
    <name type="scientific">Borrelia turicatae (strain 91E135)</name>
    <dbReference type="NCBI Taxonomy" id="314724"/>
    <lineage>
        <taxon>Bacteria</taxon>
        <taxon>Pseudomonadati</taxon>
        <taxon>Spirochaetota</taxon>
        <taxon>Spirochaetia</taxon>
        <taxon>Spirochaetales</taxon>
        <taxon>Borreliaceae</taxon>
        <taxon>Borrelia</taxon>
    </lineage>
</organism>
<reference evidence="2 3" key="1">
    <citation type="submission" date="2017-01" db="EMBL/GenBank/DDBJ databases">
        <title>Reassembled and rearranged: the organization and evolution of antigen-encoding plasmids in two relapsing fever Borrelia species.</title>
        <authorList>
            <person name="Barbour A.G."/>
            <person name="Dai Q."/>
            <person name="Miller S.C."/>
            <person name="Porcella S.F."/>
            <person name="Schwan T.G."/>
            <person name="Lopez J.E."/>
        </authorList>
    </citation>
    <scope>NUCLEOTIDE SEQUENCE [LARGE SCALE GENOMIC DNA]</scope>
    <source>
        <strain evidence="2 3">91E135</strain>
        <plasmid evidence="2 3">lpG29</plasmid>
    </source>
</reference>
<protein>
    <submittedName>
        <fullName evidence="2">Uncharacterized protein</fullName>
    </submittedName>
</protein>
<keyword evidence="1" id="KW-0175">Coiled coil</keyword>